<reference evidence="1" key="2">
    <citation type="journal article" date="2015" name="Fish Shellfish Immunol.">
        <title>Early steps in the European eel (Anguilla anguilla)-Vibrio vulnificus interaction in the gills: Role of the RtxA13 toxin.</title>
        <authorList>
            <person name="Callol A."/>
            <person name="Pajuelo D."/>
            <person name="Ebbesson L."/>
            <person name="Teles M."/>
            <person name="MacKenzie S."/>
            <person name="Amaro C."/>
        </authorList>
    </citation>
    <scope>NUCLEOTIDE SEQUENCE</scope>
</reference>
<reference evidence="1" key="1">
    <citation type="submission" date="2014-11" db="EMBL/GenBank/DDBJ databases">
        <authorList>
            <person name="Amaro Gonzalez C."/>
        </authorList>
    </citation>
    <scope>NUCLEOTIDE SEQUENCE</scope>
</reference>
<name>A0A0E9V7T5_ANGAN</name>
<sequence>MTPQPCPCQSIWHCAHIHDSQDKQQAKLFVKQLRSILIRGK</sequence>
<dbReference type="AlphaFoldDB" id="A0A0E9V7T5"/>
<protein>
    <submittedName>
        <fullName evidence="1">Uncharacterized protein</fullName>
    </submittedName>
</protein>
<dbReference type="EMBL" id="GBXM01035314">
    <property type="protein sequence ID" value="JAH73263.1"/>
    <property type="molecule type" value="Transcribed_RNA"/>
</dbReference>
<accession>A0A0E9V7T5</accession>
<organism evidence="1">
    <name type="scientific">Anguilla anguilla</name>
    <name type="common">European freshwater eel</name>
    <name type="synonym">Muraena anguilla</name>
    <dbReference type="NCBI Taxonomy" id="7936"/>
    <lineage>
        <taxon>Eukaryota</taxon>
        <taxon>Metazoa</taxon>
        <taxon>Chordata</taxon>
        <taxon>Craniata</taxon>
        <taxon>Vertebrata</taxon>
        <taxon>Euteleostomi</taxon>
        <taxon>Actinopterygii</taxon>
        <taxon>Neopterygii</taxon>
        <taxon>Teleostei</taxon>
        <taxon>Anguilliformes</taxon>
        <taxon>Anguillidae</taxon>
        <taxon>Anguilla</taxon>
    </lineage>
</organism>
<evidence type="ECO:0000313" key="1">
    <source>
        <dbReference type="EMBL" id="JAH73263.1"/>
    </source>
</evidence>
<proteinExistence type="predicted"/>